<dbReference type="Proteomes" id="UP000054538">
    <property type="component" value="Unassembled WGS sequence"/>
</dbReference>
<feature type="compositionally biased region" description="Acidic residues" evidence="1">
    <location>
        <begin position="109"/>
        <end position="118"/>
    </location>
</feature>
<evidence type="ECO:0000313" key="3">
    <source>
        <dbReference type="Proteomes" id="UP000054538"/>
    </source>
</evidence>
<feature type="region of interest" description="Disordered" evidence="1">
    <location>
        <begin position="101"/>
        <end position="138"/>
    </location>
</feature>
<dbReference type="OrthoDB" id="2692879at2759"/>
<evidence type="ECO:0000256" key="1">
    <source>
        <dbReference type="SAM" id="MobiDB-lite"/>
    </source>
</evidence>
<feature type="non-terminal residue" evidence="2">
    <location>
        <position position="1"/>
    </location>
</feature>
<sequence length="248" mass="28197">LTEEEWDEARNTAAKWNLDRGPLNEVKARNAARYGQKVFREFAQEMWQACGMQVIIMAGWKQEDCNAVTAIGNFNDEIVDGEKFQGGHKISAAWDKYISTHFEPPGEPNMDDADSEEESNPKQKQKRKRADPTTQVTHEDGEIWIGDLAGSTREGLQSLVRGFLTANYRVACACPKAVVPFKKLPQFINAMVASKHLPPDFRFSGDPSHMKTSEALQFLQFIQACQKEHPDDIFKFHHWIDQNGDLQE</sequence>
<reference evidence="2 3" key="1">
    <citation type="submission" date="2014-04" db="EMBL/GenBank/DDBJ databases">
        <authorList>
            <consortium name="DOE Joint Genome Institute"/>
            <person name="Kuo A."/>
            <person name="Kohler A."/>
            <person name="Jargeat P."/>
            <person name="Nagy L.G."/>
            <person name="Floudas D."/>
            <person name="Copeland A."/>
            <person name="Barry K.W."/>
            <person name="Cichocki N."/>
            <person name="Veneault-Fourrey C."/>
            <person name="LaButti K."/>
            <person name="Lindquist E.A."/>
            <person name="Lipzen A."/>
            <person name="Lundell T."/>
            <person name="Morin E."/>
            <person name="Murat C."/>
            <person name="Sun H."/>
            <person name="Tunlid A."/>
            <person name="Henrissat B."/>
            <person name="Grigoriev I.V."/>
            <person name="Hibbett D.S."/>
            <person name="Martin F."/>
            <person name="Nordberg H.P."/>
            <person name="Cantor M.N."/>
            <person name="Hua S.X."/>
        </authorList>
    </citation>
    <scope>NUCLEOTIDE SEQUENCE [LARGE SCALE GENOMIC DNA]</scope>
    <source>
        <strain evidence="2 3">Ve08.2h10</strain>
    </source>
</reference>
<dbReference type="AlphaFoldDB" id="A0A0D0D4Q1"/>
<name>A0A0D0D4Q1_9AGAM</name>
<organism evidence="2 3">
    <name type="scientific">Paxillus rubicundulus Ve08.2h10</name>
    <dbReference type="NCBI Taxonomy" id="930991"/>
    <lineage>
        <taxon>Eukaryota</taxon>
        <taxon>Fungi</taxon>
        <taxon>Dikarya</taxon>
        <taxon>Basidiomycota</taxon>
        <taxon>Agaricomycotina</taxon>
        <taxon>Agaricomycetes</taxon>
        <taxon>Agaricomycetidae</taxon>
        <taxon>Boletales</taxon>
        <taxon>Paxilineae</taxon>
        <taxon>Paxillaceae</taxon>
        <taxon>Paxillus</taxon>
    </lineage>
</organism>
<dbReference type="InParanoid" id="A0A0D0D4Q1"/>
<dbReference type="EMBL" id="KN831628">
    <property type="protein sequence ID" value="KIK71815.1"/>
    <property type="molecule type" value="Genomic_DNA"/>
</dbReference>
<proteinExistence type="predicted"/>
<accession>A0A0D0D4Q1</accession>
<reference evidence="3" key="2">
    <citation type="submission" date="2015-01" db="EMBL/GenBank/DDBJ databases">
        <title>Evolutionary Origins and Diversification of the Mycorrhizal Mutualists.</title>
        <authorList>
            <consortium name="DOE Joint Genome Institute"/>
            <consortium name="Mycorrhizal Genomics Consortium"/>
            <person name="Kohler A."/>
            <person name="Kuo A."/>
            <person name="Nagy L.G."/>
            <person name="Floudas D."/>
            <person name="Copeland A."/>
            <person name="Barry K.W."/>
            <person name="Cichocki N."/>
            <person name="Veneault-Fourrey C."/>
            <person name="LaButti K."/>
            <person name="Lindquist E.A."/>
            <person name="Lipzen A."/>
            <person name="Lundell T."/>
            <person name="Morin E."/>
            <person name="Murat C."/>
            <person name="Riley R."/>
            <person name="Ohm R."/>
            <person name="Sun H."/>
            <person name="Tunlid A."/>
            <person name="Henrissat B."/>
            <person name="Grigoriev I.V."/>
            <person name="Hibbett D.S."/>
            <person name="Martin F."/>
        </authorList>
    </citation>
    <scope>NUCLEOTIDE SEQUENCE [LARGE SCALE GENOMIC DNA]</scope>
    <source>
        <strain evidence="3">Ve08.2h10</strain>
    </source>
</reference>
<dbReference type="HOGENOM" id="CLU_030984_4_0_1"/>
<feature type="non-terminal residue" evidence="2">
    <location>
        <position position="248"/>
    </location>
</feature>
<evidence type="ECO:0000313" key="2">
    <source>
        <dbReference type="EMBL" id="KIK71815.1"/>
    </source>
</evidence>
<keyword evidence="3" id="KW-1185">Reference proteome</keyword>
<protein>
    <submittedName>
        <fullName evidence="2">Unplaced genomic scaffold scaffold_6806, whole genome shotgun sequence</fullName>
    </submittedName>
</protein>
<gene>
    <name evidence="2" type="ORF">PAXRUDRAFT_89951</name>
</gene>